<dbReference type="AlphaFoldDB" id="A0A9Q9HDB5"/>
<protein>
    <submittedName>
        <fullName evidence="3">Cobalt ABC transporter permease</fullName>
    </submittedName>
</protein>
<keyword evidence="1" id="KW-1133">Transmembrane helix</keyword>
<evidence type="ECO:0000256" key="1">
    <source>
        <dbReference type="SAM" id="Phobius"/>
    </source>
</evidence>
<keyword evidence="1" id="KW-0472">Membrane</keyword>
<keyword evidence="1" id="KW-0812">Transmembrane</keyword>
<dbReference type="RefSeq" id="WP_259787221.1">
    <property type="nucleotide sequence ID" value="NZ_CP080775.1"/>
</dbReference>
<dbReference type="Proteomes" id="UP001057991">
    <property type="component" value="Plasmid unnamed1"/>
</dbReference>
<sequence length="199" mass="20916">MIRAFFLTALLALPVLPAYAHNVISAVFPSGSNIEGEVGFSNGDMAVDLLIEVFDEAGTKIGETKTDADGFFLFTPAQPITHVFRGDLGAGHVAEVIMPGAEVAELMGQSPTAPNPAAAASVLQGAPGQMMASNAGLSDQAQSELATMLRTELRPLRKEITALKNEANFQSILGGIGYIFGLFGVVFYIAARRKMGEGQ</sequence>
<reference evidence="3" key="1">
    <citation type="submission" date="2021-08" db="EMBL/GenBank/DDBJ databases">
        <authorList>
            <person name="Nwanade C."/>
            <person name="Wang M."/>
            <person name="Masoudi A."/>
            <person name="Yu Z."/>
            <person name="Liu J."/>
        </authorList>
    </citation>
    <scope>NUCLEOTIDE SEQUENCE</scope>
    <source>
        <strain evidence="3">S056</strain>
        <plasmid evidence="3">unnamed1</plasmid>
    </source>
</reference>
<evidence type="ECO:0000313" key="3">
    <source>
        <dbReference type="EMBL" id="UWP97146.1"/>
    </source>
</evidence>
<keyword evidence="3" id="KW-0614">Plasmid</keyword>
<gene>
    <name evidence="3" type="ORF">K3X48_15055</name>
</gene>
<feature type="chain" id="PRO_5040213922" evidence="2">
    <location>
        <begin position="21"/>
        <end position="199"/>
    </location>
</feature>
<dbReference type="EMBL" id="CP080777">
    <property type="protein sequence ID" value="UWP97146.1"/>
    <property type="molecule type" value="Genomic_DNA"/>
</dbReference>
<accession>A0A9Q9HDB5</accession>
<name>A0A9Q9HDB5_9RHOB</name>
<keyword evidence="2" id="KW-0732">Signal</keyword>
<feature type="signal peptide" evidence="2">
    <location>
        <begin position="1"/>
        <end position="20"/>
    </location>
</feature>
<organism evidence="3 4">
    <name type="scientific">Aliiroseovarius crassostreae</name>
    <dbReference type="NCBI Taxonomy" id="154981"/>
    <lineage>
        <taxon>Bacteria</taxon>
        <taxon>Pseudomonadati</taxon>
        <taxon>Pseudomonadota</taxon>
        <taxon>Alphaproteobacteria</taxon>
        <taxon>Rhodobacterales</taxon>
        <taxon>Paracoccaceae</taxon>
        <taxon>Aliiroseovarius</taxon>
    </lineage>
</organism>
<geneLocation type="plasmid" evidence="3 4">
    <name>unnamed1</name>
</geneLocation>
<proteinExistence type="predicted"/>
<feature type="transmembrane region" description="Helical" evidence="1">
    <location>
        <begin position="172"/>
        <end position="191"/>
    </location>
</feature>
<evidence type="ECO:0000313" key="4">
    <source>
        <dbReference type="Proteomes" id="UP001057991"/>
    </source>
</evidence>
<evidence type="ECO:0000256" key="2">
    <source>
        <dbReference type="SAM" id="SignalP"/>
    </source>
</evidence>